<dbReference type="PANTHER" id="PTHR43265">
    <property type="entry name" value="ESTERASE ESTD"/>
    <property type="match status" value="1"/>
</dbReference>
<dbReference type="Proteomes" id="UP000315751">
    <property type="component" value="Unassembled WGS sequence"/>
</dbReference>
<dbReference type="PANTHER" id="PTHR43265:SF1">
    <property type="entry name" value="ESTERASE ESTD"/>
    <property type="match status" value="1"/>
</dbReference>
<feature type="signal peptide" evidence="2">
    <location>
        <begin position="1"/>
        <end position="21"/>
    </location>
</feature>
<evidence type="ECO:0000256" key="1">
    <source>
        <dbReference type="SAM" id="MobiDB-lite"/>
    </source>
</evidence>
<evidence type="ECO:0000256" key="2">
    <source>
        <dbReference type="SAM" id="SignalP"/>
    </source>
</evidence>
<dbReference type="GO" id="GO:0052689">
    <property type="term" value="F:carboxylic ester hydrolase activity"/>
    <property type="evidence" value="ECO:0007669"/>
    <property type="project" value="TreeGrafter"/>
</dbReference>
<dbReference type="InterPro" id="IPR053145">
    <property type="entry name" value="AB_hydrolase_Est10"/>
</dbReference>
<sequence length="347" mass="36305">MRIGLMALGFWGWALTASAQAAGVPVPGWPLLEHHVIDPLGRDITYYLSVPHGAPRPLAVIIQGSGCAALFHDREGAADGRKSTSFFALGAALKDGRFTVLAVEKPHAGLPPGAKTSGAEGCAAEFNRDFTAERWLVALQAALADARRQPGVDPARTLAFGHSEGAVMAALLAGHDATITDVAAFGAGGPTPLFDIVAFAYLGGGWAHIGRDGLDGLADQVRAINADPDNATAFVWGHPYRRWSSFLRVSATEELRHAKARVYLAGGTEDQATPLLSLELTAATLLADGRDVTLRRIAGADHSLAVTPGAASETGAEYARAFAWFWQKDGSTPPPGPAPLRPEGKGP</sequence>
<gene>
    <name evidence="3" type="ORF">FBZ90_106275</name>
</gene>
<name>A0A560H8M1_9PROT</name>
<dbReference type="EMBL" id="VITR01000006">
    <property type="protein sequence ID" value="TWB42673.1"/>
    <property type="molecule type" value="Genomic_DNA"/>
</dbReference>
<protein>
    <submittedName>
        <fullName evidence="3">Uncharacterized protein</fullName>
    </submittedName>
</protein>
<dbReference type="InterPro" id="IPR029058">
    <property type="entry name" value="AB_hydrolase_fold"/>
</dbReference>
<comment type="caution">
    <text evidence="3">The sequence shown here is derived from an EMBL/GenBank/DDBJ whole genome shotgun (WGS) entry which is preliminary data.</text>
</comment>
<feature type="region of interest" description="Disordered" evidence="1">
    <location>
        <begin position="328"/>
        <end position="347"/>
    </location>
</feature>
<keyword evidence="2" id="KW-0732">Signal</keyword>
<reference evidence="3 4" key="1">
    <citation type="submission" date="2019-06" db="EMBL/GenBank/DDBJ databases">
        <title>Genomic Encyclopedia of Type Strains, Phase IV (KMG-V): Genome sequencing to study the core and pangenomes of soil and plant-associated prokaryotes.</title>
        <authorList>
            <person name="Whitman W."/>
        </authorList>
    </citation>
    <scope>NUCLEOTIDE SEQUENCE [LARGE SCALE GENOMIC DNA]</scope>
    <source>
        <strain evidence="3 4">BR 11622</strain>
    </source>
</reference>
<proteinExistence type="predicted"/>
<evidence type="ECO:0000313" key="3">
    <source>
        <dbReference type="EMBL" id="TWB42673.1"/>
    </source>
</evidence>
<keyword evidence="4" id="KW-1185">Reference proteome</keyword>
<dbReference type="AlphaFoldDB" id="A0A560H8M1"/>
<organism evidence="3 4">
    <name type="scientific">Nitrospirillum amazonense</name>
    <dbReference type="NCBI Taxonomy" id="28077"/>
    <lineage>
        <taxon>Bacteria</taxon>
        <taxon>Pseudomonadati</taxon>
        <taxon>Pseudomonadota</taxon>
        <taxon>Alphaproteobacteria</taxon>
        <taxon>Rhodospirillales</taxon>
        <taxon>Azospirillaceae</taxon>
        <taxon>Nitrospirillum</taxon>
    </lineage>
</organism>
<dbReference type="Gene3D" id="3.40.50.1820">
    <property type="entry name" value="alpha/beta hydrolase"/>
    <property type="match status" value="1"/>
</dbReference>
<evidence type="ECO:0000313" key="4">
    <source>
        <dbReference type="Proteomes" id="UP000315751"/>
    </source>
</evidence>
<accession>A0A560H8M1</accession>
<dbReference type="SUPFAM" id="SSF53474">
    <property type="entry name" value="alpha/beta-Hydrolases"/>
    <property type="match status" value="1"/>
</dbReference>
<feature type="chain" id="PRO_5022188810" evidence="2">
    <location>
        <begin position="22"/>
        <end position="347"/>
    </location>
</feature>